<dbReference type="EMBL" id="JBBHLI010000004">
    <property type="protein sequence ID" value="MEK9501286.1"/>
    <property type="molecule type" value="Genomic_DNA"/>
</dbReference>
<reference evidence="1 2" key="1">
    <citation type="submission" date="2024-02" db="EMBL/GenBank/DDBJ databases">
        <title>A novel Gemmatimonadota bacterium.</title>
        <authorList>
            <person name="Du Z.-J."/>
            <person name="Ye Y.-Q."/>
        </authorList>
    </citation>
    <scope>NUCLEOTIDE SEQUENCE [LARGE SCALE GENOMIC DNA]</scope>
    <source>
        <strain evidence="1 2">DH-20</strain>
    </source>
</reference>
<dbReference type="Proteomes" id="UP001484239">
    <property type="component" value="Unassembled WGS sequence"/>
</dbReference>
<keyword evidence="2" id="KW-1185">Reference proteome</keyword>
<comment type="caution">
    <text evidence="1">The sequence shown here is derived from an EMBL/GenBank/DDBJ whole genome shotgun (WGS) entry which is preliminary data.</text>
</comment>
<dbReference type="RefSeq" id="WP_405277506.1">
    <property type="nucleotide sequence ID" value="NZ_JBBHLI010000004.1"/>
</dbReference>
<evidence type="ECO:0000313" key="2">
    <source>
        <dbReference type="Proteomes" id="UP001484239"/>
    </source>
</evidence>
<organism evidence="1 2">
    <name type="scientific">Gaopeijia maritima</name>
    <dbReference type="NCBI Taxonomy" id="3119007"/>
    <lineage>
        <taxon>Bacteria</taxon>
        <taxon>Pseudomonadati</taxon>
        <taxon>Gemmatimonadota</taxon>
        <taxon>Longimicrobiia</taxon>
        <taxon>Gaopeijiales</taxon>
        <taxon>Gaopeijiaceae</taxon>
        <taxon>Gaopeijia</taxon>
    </lineage>
</organism>
<dbReference type="InterPro" id="IPR036278">
    <property type="entry name" value="Sialidase_sf"/>
</dbReference>
<protein>
    <submittedName>
        <fullName evidence="1">Exo-alpha-sialidase</fullName>
    </submittedName>
</protein>
<name>A0ABU9E968_9BACT</name>
<proteinExistence type="predicted"/>
<evidence type="ECO:0000313" key="1">
    <source>
        <dbReference type="EMBL" id="MEK9501286.1"/>
    </source>
</evidence>
<accession>A0ABU9E968</accession>
<sequence length="377" mass="40847">MTPTELAVPAVEGSGEPFLSSDGDRLWLSWLEPAGEEWALRLAAIDAEVGEPTTIVQRDDFFVNWADFPSVTALDDGRLAAHWLQRGGSGTYDYGVRVAWSDDGVEWSEPWTPHEDGTPTEHGFVSTLPQGSDLGLLWLDGRRYVDGPEGEATGEMTLRYRSAAGPTSAGPETVVDGRICDCCQTGSARTTDGWVVVYRDRSEDEIRDIYAARLVDGEWTEGRPVHRDGWHIEGCPVNGPAVAAEGDRVAVGWFTGAADQPRVHLAFSEDQGITFGEPVRIDGGDPVGRVDVVMDGDGARISWIETVGGSAELRMRRVTEAGVAEPPVVVATVSGARAAGFPQMVRHRGDLVFAWTDAVGDDTRVRVARWSRAGDDR</sequence>
<dbReference type="SUPFAM" id="SSF50939">
    <property type="entry name" value="Sialidases"/>
    <property type="match status" value="1"/>
</dbReference>
<gene>
    <name evidence="1" type="ORF">WI372_09875</name>
</gene>